<gene>
    <name evidence="9" type="ORF">FHR24_000089</name>
</gene>
<evidence type="ECO:0000256" key="2">
    <source>
        <dbReference type="ARBA" id="ARBA00005752"/>
    </source>
</evidence>
<dbReference type="InterPro" id="IPR029055">
    <property type="entry name" value="Ntn_hydrolases_N"/>
</dbReference>
<dbReference type="PROSITE" id="PS51278">
    <property type="entry name" value="GATASE_TYPE_2"/>
    <property type="match status" value="1"/>
</dbReference>
<dbReference type="GO" id="GO:0004066">
    <property type="term" value="F:asparagine synthase (glutamine-hydrolyzing) activity"/>
    <property type="evidence" value="ECO:0007669"/>
    <property type="project" value="UniProtKB-EC"/>
</dbReference>
<evidence type="ECO:0000256" key="6">
    <source>
        <dbReference type="ARBA" id="ARBA00022962"/>
    </source>
</evidence>
<dbReference type="PANTHER" id="PTHR43284:SF1">
    <property type="entry name" value="ASPARAGINE SYNTHETASE"/>
    <property type="match status" value="1"/>
</dbReference>
<evidence type="ECO:0000256" key="1">
    <source>
        <dbReference type="ARBA" id="ARBA00005187"/>
    </source>
</evidence>
<dbReference type="InterPro" id="IPR051786">
    <property type="entry name" value="ASN_synthetase/amidase"/>
</dbReference>
<dbReference type="InterPro" id="IPR006426">
    <property type="entry name" value="Asn_synth_AEB"/>
</dbReference>
<dbReference type="CDD" id="cd01991">
    <property type="entry name" value="Asn_synthase_B_C"/>
    <property type="match status" value="1"/>
</dbReference>
<dbReference type="Gene3D" id="3.40.50.620">
    <property type="entry name" value="HUPs"/>
    <property type="match status" value="1"/>
</dbReference>
<accession>A0ABX0U453</accession>
<evidence type="ECO:0000256" key="3">
    <source>
        <dbReference type="ARBA" id="ARBA00012737"/>
    </source>
</evidence>
<keyword evidence="5" id="KW-0067">ATP-binding</keyword>
<dbReference type="Pfam" id="PF13537">
    <property type="entry name" value="GATase_7"/>
    <property type="match status" value="1"/>
</dbReference>
<dbReference type="InterPro" id="IPR017932">
    <property type="entry name" value="GATase_2_dom"/>
</dbReference>
<dbReference type="SUPFAM" id="SSF52402">
    <property type="entry name" value="Adenine nucleotide alpha hydrolases-like"/>
    <property type="match status" value="1"/>
</dbReference>
<dbReference type="NCBIfam" id="TIGR01536">
    <property type="entry name" value="asn_synth_AEB"/>
    <property type="match status" value="1"/>
</dbReference>
<dbReference type="InterPro" id="IPR014729">
    <property type="entry name" value="Rossmann-like_a/b/a_fold"/>
</dbReference>
<comment type="pathway">
    <text evidence="1">Amino-acid biosynthesis; L-asparagine biosynthesis; L-asparagine from L-aspartate (L-Gln route): step 1/1.</text>
</comment>
<dbReference type="PANTHER" id="PTHR43284">
    <property type="entry name" value="ASPARAGINE SYNTHETASE (GLUTAMINE-HYDROLYZING)"/>
    <property type="match status" value="1"/>
</dbReference>
<dbReference type="Pfam" id="PF00733">
    <property type="entry name" value="Asn_synthase"/>
    <property type="match status" value="1"/>
</dbReference>
<keyword evidence="6" id="KW-0315">Glutamine amidotransferase</keyword>
<proteinExistence type="inferred from homology"/>
<feature type="domain" description="Glutamine amidotransferase type-2" evidence="8">
    <location>
        <begin position="2"/>
        <end position="240"/>
    </location>
</feature>
<dbReference type="SUPFAM" id="SSF56235">
    <property type="entry name" value="N-terminal nucleophile aminohydrolases (Ntn hydrolases)"/>
    <property type="match status" value="1"/>
</dbReference>
<evidence type="ECO:0000259" key="8">
    <source>
        <dbReference type="PROSITE" id="PS51278"/>
    </source>
</evidence>
<name>A0ABX0U453_9FLAO</name>
<dbReference type="CDD" id="cd00712">
    <property type="entry name" value="AsnB"/>
    <property type="match status" value="1"/>
</dbReference>
<dbReference type="InterPro" id="IPR033738">
    <property type="entry name" value="AsnB_N"/>
</dbReference>
<dbReference type="EMBL" id="JAASQL010000001">
    <property type="protein sequence ID" value="NIJ43650.1"/>
    <property type="molecule type" value="Genomic_DNA"/>
</dbReference>
<dbReference type="InterPro" id="IPR001962">
    <property type="entry name" value="Asn_synthase"/>
</dbReference>
<protein>
    <recommendedName>
        <fullName evidence="3">asparagine synthase (glutamine-hydrolyzing)</fullName>
        <ecNumber evidence="3">6.3.5.4</ecNumber>
    </recommendedName>
</protein>
<keyword evidence="4" id="KW-0547">Nucleotide-binding</keyword>
<evidence type="ECO:0000256" key="4">
    <source>
        <dbReference type="ARBA" id="ARBA00022741"/>
    </source>
</evidence>
<dbReference type="EC" id="6.3.5.4" evidence="3"/>
<dbReference type="Gene3D" id="3.60.20.10">
    <property type="entry name" value="Glutamine Phosphoribosylpyrophosphate, subunit 1, domain 1"/>
    <property type="match status" value="1"/>
</dbReference>
<evidence type="ECO:0000313" key="10">
    <source>
        <dbReference type="Proteomes" id="UP000745859"/>
    </source>
</evidence>
<dbReference type="Proteomes" id="UP000745859">
    <property type="component" value="Unassembled WGS sequence"/>
</dbReference>
<keyword evidence="10" id="KW-1185">Reference proteome</keyword>
<reference evidence="9 10" key="1">
    <citation type="submission" date="2020-03" db="EMBL/GenBank/DDBJ databases">
        <title>Genomic Encyclopedia of Type Strains, Phase IV (KMG-IV): sequencing the most valuable type-strain genomes for metagenomic binning, comparative biology and taxonomic classification.</title>
        <authorList>
            <person name="Goeker M."/>
        </authorList>
    </citation>
    <scope>NUCLEOTIDE SEQUENCE [LARGE SCALE GENOMIC DNA]</scope>
    <source>
        <strain evidence="9 10">DSM 101599</strain>
    </source>
</reference>
<sequence length="634" mass="72377">MCGFTGIISFLGGRSISSNVVSMTEKIINRGPDDEGYLCLKDNFFSFRGDGSVVKSLPHISASFMDEFKIVLGFRRLKIVDLSNLGHQPMVDNERRFAIVFNGELYNYLELRAELIGLGHVFRTNSDTEVVLIAYKEWSNKALLRFNGMFAFSIIDRTTSTVFMARDRMGIKPFYYAKTNDNFIFGSTQKSILASGMVLAKISEQGVWENFKFSVAQRPHTCFESLKSLSPASYGVLNFRTGDFVEKKYWNIPVGTQDFSLTESQSKIMIEESLFKSIKYRLQADVEVGTFMSGGVDSTLISAIASKFQPDIKSLTLGFKNYEALNEIKEAQDTARLNNIDHIIETINPDDFIKKIQETVVAYEEPYHHLSANFAISSLAKNNNLKVVLNGLGGDELFGGYDVYKKLSFWEKNKKHKNVLKFFPSFHPKIKKVKQILSYEKIGQFYSHYYTTFSDSELGLLTGKIKNTDNLLEELYMDDGIGFSDNFEAISYFNLKSYIGNHQLRAVDSSTMSFSIEGRLPMLDHQFIETAFKIPSVYKNKNGISKYILKEVAKKYIAPSCLAMSKKGLGLPLEKWINNELSEFVGDHLSDLRNRNIFNNSYMDHIVKSKNTRQIWQLVSYELWLRNFIDNVKN</sequence>
<evidence type="ECO:0000313" key="9">
    <source>
        <dbReference type="EMBL" id="NIJ43650.1"/>
    </source>
</evidence>
<comment type="similarity">
    <text evidence="2">Belongs to the asparagine synthetase family.</text>
</comment>
<organism evidence="9 10">
    <name type="scientific">Wenyingzhuangia heitensis</name>
    <dbReference type="NCBI Taxonomy" id="1487859"/>
    <lineage>
        <taxon>Bacteria</taxon>
        <taxon>Pseudomonadati</taxon>
        <taxon>Bacteroidota</taxon>
        <taxon>Flavobacteriia</taxon>
        <taxon>Flavobacteriales</taxon>
        <taxon>Flavobacteriaceae</taxon>
        <taxon>Wenyingzhuangia</taxon>
    </lineage>
</organism>
<comment type="catalytic activity">
    <reaction evidence="7">
        <text>L-aspartate + L-glutamine + ATP + H2O = L-asparagine + L-glutamate + AMP + diphosphate + H(+)</text>
        <dbReference type="Rhea" id="RHEA:12228"/>
        <dbReference type="ChEBI" id="CHEBI:15377"/>
        <dbReference type="ChEBI" id="CHEBI:15378"/>
        <dbReference type="ChEBI" id="CHEBI:29985"/>
        <dbReference type="ChEBI" id="CHEBI:29991"/>
        <dbReference type="ChEBI" id="CHEBI:30616"/>
        <dbReference type="ChEBI" id="CHEBI:33019"/>
        <dbReference type="ChEBI" id="CHEBI:58048"/>
        <dbReference type="ChEBI" id="CHEBI:58359"/>
        <dbReference type="ChEBI" id="CHEBI:456215"/>
        <dbReference type="EC" id="6.3.5.4"/>
    </reaction>
</comment>
<evidence type="ECO:0000256" key="5">
    <source>
        <dbReference type="ARBA" id="ARBA00022840"/>
    </source>
</evidence>
<dbReference type="RefSeq" id="WP_167182266.1">
    <property type="nucleotide sequence ID" value="NZ_JAASQL010000001.1"/>
</dbReference>
<comment type="caution">
    <text evidence="9">The sequence shown here is derived from an EMBL/GenBank/DDBJ whole genome shotgun (WGS) entry which is preliminary data.</text>
</comment>
<dbReference type="PIRSF" id="PIRSF001589">
    <property type="entry name" value="Asn_synthetase_glu-h"/>
    <property type="match status" value="1"/>
</dbReference>
<keyword evidence="9" id="KW-0436">Ligase</keyword>
<evidence type="ECO:0000256" key="7">
    <source>
        <dbReference type="ARBA" id="ARBA00048741"/>
    </source>
</evidence>